<keyword evidence="1" id="KW-1133">Transmembrane helix</keyword>
<feature type="transmembrane region" description="Helical" evidence="1">
    <location>
        <begin position="193"/>
        <end position="226"/>
    </location>
</feature>
<evidence type="ECO:0000313" key="2">
    <source>
        <dbReference type="EMBL" id="MDZ7283993.1"/>
    </source>
</evidence>
<feature type="transmembrane region" description="Helical" evidence="1">
    <location>
        <begin position="163"/>
        <end position="187"/>
    </location>
</feature>
<feature type="transmembrane region" description="Helical" evidence="1">
    <location>
        <begin position="278"/>
        <end position="300"/>
    </location>
</feature>
<keyword evidence="3" id="KW-1185">Reference proteome</keyword>
<feature type="transmembrane region" description="Helical" evidence="1">
    <location>
        <begin position="6"/>
        <end position="23"/>
    </location>
</feature>
<evidence type="ECO:0000313" key="3">
    <source>
        <dbReference type="Proteomes" id="UP001292182"/>
    </source>
</evidence>
<protein>
    <submittedName>
        <fullName evidence="2">DUF979 domain-containing protein</fullName>
    </submittedName>
</protein>
<keyword evidence="1" id="KW-0812">Transmembrane</keyword>
<feature type="transmembrane region" description="Helical" evidence="1">
    <location>
        <begin position="81"/>
        <end position="103"/>
    </location>
</feature>
<dbReference type="EMBL" id="JAOBTW010000028">
    <property type="protein sequence ID" value="MDZ7283993.1"/>
    <property type="molecule type" value="Genomic_DNA"/>
</dbReference>
<dbReference type="Pfam" id="PF06166">
    <property type="entry name" value="DUF979"/>
    <property type="match status" value="1"/>
</dbReference>
<accession>A0ABU5LVN2</accession>
<sequence>MIGLNLVYAVAGIVFAIFALLSARDRRFANAAFYALITVSFLFGNRLGDVANGILVLALVGIAASGRMNRAEAVEPSEDRYGAKVFVPALIIPAVALVGTLAFKHVPMLVDPKQATLVALTLGTMIALVLCGVLLRARPAEPFVAGRGLIDDIGWVAVMPQMLASLGAVFALAGVGGVVGGLIGAVIPAGSVIGAVLAYALGMALFTIVMGNAFAAFPVMAAAVGVPILIRQMGADPAIVAAVGMLAGFCGTLMTPMAANFNLLPAALLGLKDKYAVIRAQVPTALPLLVFNILLLYGMIA</sequence>
<gene>
    <name evidence="2" type="ORF">N4G62_18350</name>
</gene>
<feature type="transmembrane region" description="Helical" evidence="1">
    <location>
        <begin position="115"/>
        <end position="135"/>
    </location>
</feature>
<feature type="transmembrane region" description="Helical" evidence="1">
    <location>
        <begin position="50"/>
        <end position="69"/>
    </location>
</feature>
<feature type="transmembrane region" description="Helical" evidence="1">
    <location>
        <begin position="238"/>
        <end position="258"/>
    </location>
</feature>
<dbReference type="RefSeq" id="WP_219019501.1">
    <property type="nucleotide sequence ID" value="NZ_CP079203.1"/>
</dbReference>
<evidence type="ECO:0000256" key="1">
    <source>
        <dbReference type="SAM" id="Phobius"/>
    </source>
</evidence>
<keyword evidence="1" id="KW-0472">Membrane</keyword>
<name>A0ABU5LVN2_9SPHN</name>
<organism evidence="2 3">
    <name type="scientific">Sphingomonas sanguinis</name>
    <dbReference type="NCBI Taxonomy" id="33051"/>
    <lineage>
        <taxon>Bacteria</taxon>
        <taxon>Pseudomonadati</taxon>
        <taxon>Pseudomonadota</taxon>
        <taxon>Alphaproteobacteria</taxon>
        <taxon>Sphingomonadales</taxon>
        <taxon>Sphingomonadaceae</taxon>
        <taxon>Sphingomonas</taxon>
    </lineage>
</organism>
<proteinExistence type="predicted"/>
<reference evidence="3" key="1">
    <citation type="submission" date="2023-07" db="EMBL/GenBank/DDBJ databases">
        <title>Whole genome sequence analysis of rice epiphytic Sphingomonas sanguinis OsEp_Plm_15B2.</title>
        <authorList>
            <person name="Sahu K.P."/>
            <person name="Asharani P."/>
            <person name="Reddy B."/>
            <person name="Kumar A."/>
        </authorList>
    </citation>
    <scope>NUCLEOTIDE SEQUENCE [LARGE SCALE GENOMIC DNA]</scope>
    <source>
        <strain evidence="3">OsEp_Plm_15B2</strain>
    </source>
</reference>
<dbReference type="InterPro" id="IPR009323">
    <property type="entry name" value="DUF979"/>
</dbReference>
<comment type="caution">
    <text evidence="2">The sequence shown here is derived from an EMBL/GenBank/DDBJ whole genome shotgun (WGS) entry which is preliminary data.</text>
</comment>
<dbReference type="Proteomes" id="UP001292182">
    <property type="component" value="Unassembled WGS sequence"/>
</dbReference>